<keyword evidence="5" id="KW-1185">Reference proteome</keyword>
<keyword evidence="2" id="KW-0808">Transferase</keyword>
<keyword evidence="1" id="KW-0489">Methyltransferase</keyword>
<evidence type="ECO:0000256" key="2">
    <source>
        <dbReference type="ARBA" id="ARBA00022679"/>
    </source>
</evidence>
<dbReference type="SUPFAM" id="SSF53335">
    <property type="entry name" value="S-adenosyl-L-methionine-dependent methyltransferases"/>
    <property type="match status" value="1"/>
</dbReference>
<dbReference type="CDD" id="cd02440">
    <property type="entry name" value="AdoMet_MTases"/>
    <property type="match status" value="1"/>
</dbReference>
<reference evidence="4 5" key="1">
    <citation type="journal article" date="2014" name="BMC Genomics">
        <title>Comparative genome sequencing reveals chemotype-specific gene clusters in the toxigenic black mold Stachybotrys.</title>
        <authorList>
            <person name="Semeiks J."/>
            <person name="Borek D."/>
            <person name="Otwinowski Z."/>
            <person name="Grishin N.V."/>
        </authorList>
    </citation>
    <scope>NUCLEOTIDE SEQUENCE [LARGE SCALE GENOMIC DNA]</scope>
    <source>
        <strain evidence="5">CBS 109288 / IBT 7711</strain>
    </source>
</reference>
<dbReference type="HOGENOM" id="CLU_049749_3_0_1"/>
<dbReference type="InterPro" id="IPR029063">
    <property type="entry name" value="SAM-dependent_MTases_sf"/>
</dbReference>
<name>A0A084B3X8_STACB</name>
<feature type="domain" description="Methyltransferase" evidence="3">
    <location>
        <begin position="46"/>
        <end position="147"/>
    </location>
</feature>
<dbReference type="PANTHER" id="PTHR43861:SF1">
    <property type="entry name" value="TRANS-ACONITATE 2-METHYLTRANSFERASE"/>
    <property type="match status" value="1"/>
</dbReference>
<dbReference type="Proteomes" id="UP000028045">
    <property type="component" value="Unassembled WGS sequence"/>
</dbReference>
<evidence type="ECO:0000256" key="1">
    <source>
        <dbReference type="ARBA" id="ARBA00022603"/>
    </source>
</evidence>
<accession>A0A084B3X8</accession>
<gene>
    <name evidence="4" type="ORF">S7711_00256</name>
</gene>
<dbReference type="OrthoDB" id="3647at2759"/>
<sequence>MEVHNNAREDYNNAASGYGGYASLPYGILESQLFKMAIGKPTGLRILDLGGGDGVHAREAIDAGAGRVDIVDISPEMLRVASDIEETLGRRDRLRFYEADVRNSLDHLSIEKEYDIVMANWVFEHAGSMDGLEGMWRNISTYLKPGGLFICVRGNSHLCPCFQERKYGCSFEWWKDIPGGYAIGVVLHSDPPVEFEMAVMEINYATTEMYTKFGMVDVEVMEHQKADAIQQDPEFWKTFLENPGISVLKARKKAE</sequence>
<proteinExistence type="predicted"/>
<dbReference type="PANTHER" id="PTHR43861">
    <property type="entry name" value="TRANS-ACONITATE 2-METHYLTRANSFERASE-RELATED"/>
    <property type="match status" value="1"/>
</dbReference>
<organism evidence="4 5">
    <name type="scientific">Stachybotrys chartarum (strain CBS 109288 / IBT 7711)</name>
    <name type="common">Toxic black mold</name>
    <name type="synonym">Stilbospora chartarum</name>
    <dbReference type="NCBI Taxonomy" id="1280523"/>
    <lineage>
        <taxon>Eukaryota</taxon>
        <taxon>Fungi</taxon>
        <taxon>Dikarya</taxon>
        <taxon>Ascomycota</taxon>
        <taxon>Pezizomycotina</taxon>
        <taxon>Sordariomycetes</taxon>
        <taxon>Hypocreomycetidae</taxon>
        <taxon>Hypocreales</taxon>
        <taxon>Stachybotryaceae</taxon>
        <taxon>Stachybotrys</taxon>
    </lineage>
</organism>
<evidence type="ECO:0000313" key="5">
    <source>
        <dbReference type="Proteomes" id="UP000028045"/>
    </source>
</evidence>
<dbReference type="Gene3D" id="3.40.50.150">
    <property type="entry name" value="Vaccinia Virus protein VP39"/>
    <property type="match status" value="1"/>
</dbReference>
<evidence type="ECO:0000313" key="4">
    <source>
        <dbReference type="EMBL" id="KEY72257.1"/>
    </source>
</evidence>
<dbReference type="Pfam" id="PF13649">
    <property type="entry name" value="Methyltransf_25"/>
    <property type="match status" value="1"/>
</dbReference>
<protein>
    <recommendedName>
        <fullName evidence="3">Methyltransferase domain-containing protein</fullName>
    </recommendedName>
</protein>
<dbReference type="GO" id="GO:0032259">
    <property type="term" value="P:methylation"/>
    <property type="evidence" value="ECO:0007669"/>
    <property type="project" value="UniProtKB-KW"/>
</dbReference>
<dbReference type="InterPro" id="IPR041698">
    <property type="entry name" value="Methyltransf_25"/>
</dbReference>
<evidence type="ECO:0000259" key="3">
    <source>
        <dbReference type="Pfam" id="PF13649"/>
    </source>
</evidence>
<dbReference type="EMBL" id="KL648097">
    <property type="protein sequence ID" value="KEY72257.1"/>
    <property type="molecule type" value="Genomic_DNA"/>
</dbReference>
<dbReference type="GO" id="GO:0008168">
    <property type="term" value="F:methyltransferase activity"/>
    <property type="evidence" value="ECO:0007669"/>
    <property type="project" value="UniProtKB-KW"/>
</dbReference>
<dbReference type="AlphaFoldDB" id="A0A084B3X8"/>